<dbReference type="EMBL" id="UGUA01000001">
    <property type="protein sequence ID" value="SUC33697.1"/>
    <property type="molecule type" value="Genomic_DNA"/>
</dbReference>
<dbReference type="Proteomes" id="UP000255129">
    <property type="component" value="Unassembled WGS sequence"/>
</dbReference>
<protein>
    <submittedName>
        <fullName evidence="1">Domain of uncharacterized function (DUF3846)</fullName>
    </submittedName>
</protein>
<dbReference type="OrthoDB" id="9813511at2"/>
<evidence type="ECO:0000313" key="2">
    <source>
        <dbReference type="Proteomes" id="UP000255129"/>
    </source>
</evidence>
<name>A0A379FYF2_9GAMM</name>
<accession>A0A379FYF2</accession>
<dbReference type="AlphaFoldDB" id="A0A379FYF2"/>
<evidence type="ECO:0000313" key="1">
    <source>
        <dbReference type="EMBL" id="SUC33697.1"/>
    </source>
</evidence>
<proteinExistence type="predicted"/>
<dbReference type="RefSeq" id="WP_113532725.1">
    <property type="nucleotide sequence ID" value="NZ_UGUA01000001.1"/>
</dbReference>
<reference evidence="1 2" key="1">
    <citation type="submission" date="2018-06" db="EMBL/GenBank/DDBJ databases">
        <authorList>
            <consortium name="Pathogen Informatics"/>
            <person name="Doyle S."/>
        </authorList>
    </citation>
    <scope>NUCLEOTIDE SEQUENCE [LARGE SCALE GENOMIC DNA]</scope>
    <source>
        <strain evidence="1 2">NCTC12026</strain>
    </source>
</reference>
<gene>
    <name evidence="1" type="ORF">NCTC12026_00018</name>
</gene>
<organism evidence="1 2">
    <name type="scientific">Providencia rustigianii</name>
    <dbReference type="NCBI Taxonomy" id="158850"/>
    <lineage>
        <taxon>Bacteria</taxon>
        <taxon>Pseudomonadati</taxon>
        <taxon>Pseudomonadota</taxon>
        <taxon>Gammaproteobacteria</taxon>
        <taxon>Enterobacterales</taxon>
        <taxon>Morganellaceae</taxon>
        <taxon>Providencia</taxon>
    </lineage>
</organism>
<sequence>MALLVKADGTTKIIRGEGNGELSLETMNDLVGGYLQHVGLSPALILDGKEYVHFLCDEDGKRKEYAPNQMACSLLIGKWLDASDCVVGDILLLESGEIS</sequence>
<dbReference type="GeneID" id="89492308"/>